<organism evidence="1 2">
    <name type="scientific">Trifolium pratense</name>
    <name type="common">Red clover</name>
    <dbReference type="NCBI Taxonomy" id="57577"/>
    <lineage>
        <taxon>Eukaryota</taxon>
        <taxon>Viridiplantae</taxon>
        <taxon>Streptophyta</taxon>
        <taxon>Embryophyta</taxon>
        <taxon>Tracheophyta</taxon>
        <taxon>Spermatophyta</taxon>
        <taxon>Magnoliopsida</taxon>
        <taxon>eudicotyledons</taxon>
        <taxon>Gunneridae</taxon>
        <taxon>Pentapetalae</taxon>
        <taxon>rosids</taxon>
        <taxon>fabids</taxon>
        <taxon>Fabales</taxon>
        <taxon>Fabaceae</taxon>
        <taxon>Papilionoideae</taxon>
        <taxon>50 kb inversion clade</taxon>
        <taxon>NPAAA clade</taxon>
        <taxon>Hologalegina</taxon>
        <taxon>IRL clade</taxon>
        <taxon>Trifolieae</taxon>
        <taxon>Trifolium</taxon>
    </lineage>
</organism>
<evidence type="ECO:0000313" key="2">
    <source>
        <dbReference type="Proteomes" id="UP001177021"/>
    </source>
</evidence>
<protein>
    <submittedName>
        <fullName evidence="1">Uncharacterized protein</fullName>
    </submittedName>
</protein>
<name>A0ACB0J6M4_TRIPR</name>
<reference evidence="1" key="1">
    <citation type="submission" date="2023-10" db="EMBL/GenBank/DDBJ databases">
        <authorList>
            <person name="Rodriguez Cubillos JULIANA M."/>
            <person name="De Vega J."/>
        </authorList>
    </citation>
    <scope>NUCLEOTIDE SEQUENCE</scope>
</reference>
<gene>
    <name evidence="1" type="ORF">MILVUS5_LOCUS10080</name>
</gene>
<evidence type="ECO:0000313" key="1">
    <source>
        <dbReference type="EMBL" id="CAJ2640189.1"/>
    </source>
</evidence>
<sequence>MSKKVKWTQHISWKARGGTAGSERRRMMAAKGTVTLWHARERRRRHCVVLTKDRENKTTMAKTMKISRNRSDALRYIKEVEVAFQSNRKKYDEFLKIVKDLNLRSGTRISIRVIKAKVERLFKGHSDLILGFNTLLPKEYQIMLPQRTGKKVKRVKENCELPWDVLDIISKRLDFDDLYFSLLVCARIGGLFTKFIGEIS</sequence>
<accession>A0ACB0J6M4</accession>
<dbReference type="EMBL" id="CASHSV030000024">
    <property type="protein sequence ID" value="CAJ2640189.1"/>
    <property type="molecule type" value="Genomic_DNA"/>
</dbReference>
<comment type="caution">
    <text evidence="1">The sequence shown here is derived from an EMBL/GenBank/DDBJ whole genome shotgun (WGS) entry which is preliminary data.</text>
</comment>
<keyword evidence="2" id="KW-1185">Reference proteome</keyword>
<dbReference type="Proteomes" id="UP001177021">
    <property type="component" value="Unassembled WGS sequence"/>
</dbReference>
<proteinExistence type="predicted"/>